<organism evidence="14">
    <name type="scientific">Phascolarctobacterium faecium</name>
    <dbReference type="NCBI Taxonomy" id="33025"/>
    <lineage>
        <taxon>Bacteria</taxon>
        <taxon>Bacillati</taxon>
        <taxon>Bacillota</taxon>
        <taxon>Negativicutes</taxon>
        <taxon>Acidaminococcales</taxon>
        <taxon>Acidaminococcaceae</taxon>
        <taxon>Phascolarctobacterium</taxon>
    </lineage>
</organism>
<evidence type="ECO:0000313" key="14">
    <source>
        <dbReference type="EMBL" id="CDB45690.1"/>
    </source>
</evidence>
<dbReference type="InterPro" id="IPR010917">
    <property type="entry name" value="TonB_rcpt_CS"/>
</dbReference>
<sequence>MLKKGMGKSILMTVLITGNVIWGGTVVYAEEGLQQFNLDQMVVTATRTMKELQEVPSSVSVVTSQDIEERNINSVPEALQTLPGVYMNQAAQGGIQIRGFSSSDILVLLDGLPMNTTYNNGMEWEMVPVEKIARIEVVRGAGSSLYGGRAVGAVVNIITKDNPEKKGASVNAVVSYGSNNTWKKALYADARVNKKLSFGVGYENRKSDGYRGYYYTGSASKGSGGIKPDHELPQLSNGKYVLGGRGEKVWENENISANVKYDFDEDRSLKYTFIHTESEYRYQNPWTTIYKDGKPVFSGSVDVGNGQIVKPSIGTYLGYDGRKESDLHTLSYNDNKNKFSANFGYLDMKSNGYSSSSSPKSIDWNGAGTDSFYPGETYNFDVQKAWDNVGKHSILVGGSFKQESFDQLRKYLSNWRDHDSVISGLGDNGVYENHGGKARNIALFVQDEYQISDPMTMYLGVRYDHFTKMDGKSRYYDKNTGALTRSLDYDEVSYSEFSPKIAFDYKADEKTNYYVSYGHSFNPPPLYQVYRDGGGSMGGVVANPDLDPETSNTFEIGMKKKLSRQTNLGISLYQVKTDDKILYTTHYQPGTTTAEYKKYENYGTEKRRGVEFTVDHKFNDNWGTYFNYAWQQGKVKQNAVAGTNLKDADSADYGIPKHLLHAGVNYNKDKFNAILDCQYVSARQAPDDVTGEYGAEDAYFIVNTAFNYEIAKGTILQFGINNLFDKEFYASEATSGRTYNVGLRYSF</sequence>
<dbReference type="InterPro" id="IPR012910">
    <property type="entry name" value="Plug_dom"/>
</dbReference>
<dbReference type="SUPFAM" id="SSF56935">
    <property type="entry name" value="Porins"/>
    <property type="match status" value="1"/>
</dbReference>
<dbReference type="PROSITE" id="PS52016">
    <property type="entry name" value="TONB_DEPENDENT_REC_3"/>
    <property type="match status" value="1"/>
</dbReference>
<reference evidence="14" key="1">
    <citation type="submission" date="2012-11" db="EMBL/GenBank/DDBJ databases">
        <title>Dependencies among metagenomic species, viruses, plasmids and units of genetic variation.</title>
        <authorList>
            <person name="Nielsen H.B."/>
            <person name="Almeida M."/>
            <person name="Juncker A.S."/>
            <person name="Rasmussen S."/>
            <person name="Li J."/>
            <person name="Sunagawa S."/>
            <person name="Plichta D."/>
            <person name="Gautier L."/>
            <person name="Le Chatelier E."/>
            <person name="Peletier E."/>
            <person name="Bonde I."/>
            <person name="Nielsen T."/>
            <person name="Manichanh C."/>
            <person name="Arumugam M."/>
            <person name="Batto J."/>
            <person name="Santos M.B.Q.D."/>
            <person name="Blom N."/>
            <person name="Borruel N."/>
            <person name="Burgdorf K.S."/>
            <person name="Boumezbeur F."/>
            <person name="Casellas F."/>
            <person name="Dore J."/>
            <person name="Guarner F."/>
            <person name="Hansen T."/>
            <person name="Hildebrand F."/>
            <person name="Kaas R.S."/>
            <person name="Kennedy S."/>
            <person name="Kristiansen K."/>
            <person name="Kultima J.R."/>
            <person name="Leonard P."/>
            <person name="Levenez F."/>
            <person name="Lund O."/>
            <person name="Moumen B."/>
            <person name="Le Paslier D."/>
            <person name="Pons N."/>
            <person name="Pedersen O."/>
            <person name="Prifti E."/>
            <person name="Qin J."/>
            <person name="Raes J."/>
            <person name="Tap J."/>
            <person name="Tims S."/>
            <person name="Ussery D.W."/>
            <person name="Yamada T."/>
            <person name="MetaHit consortium"/>
            <person name="Renault P."/>
            <person name="Sicheritz-Ponten T."/>
            <person name="Bork P."/>
            <person name="Wang J."/>
            <person name="Brunak S."/>
            <person name="Ehrlich S.D."/>
        </authorList>
    </citation>
    <scope>NUCLEOTIDE SEQUENCE [LARGE SCALE GENOMIC DNA]</scope>
</reference>
<dbReference type="InterPro" id="IPR036942">
    <property type="entry name" value="Beta-barrel_TonB_sf"/>
</dbReference>
<dbReference type="Pfam" id="PF00593">
    <property type="entry name" value="TonB_dep_Rec_b-barrel"/>
    <property type="match status" value="1"/>
</dbReference>
<proteinExistence type="inferred from homology"/>
<dbReference type="CDD" id="cd01347">
    <property type="entry name" value="ligand_gated_channel"/>
    <property type="match status" value="1"/>
</dbReference>
<dbReference type="AlphaFoldDB" id="R6I8P5"/>
<dbReference type="RefSeq" id="WP_021717717.1">
    <property type="nucleotide sequence ID" value="NZ_CAUBBC010000003.1"/>
</dbReference>
<dbReference type="InterPro" id="IPR039426">
    <property type="entry name" value="TonB-dep_rcpt-like"/>
</dbReference>
<dbReference type="GO" id="GO:0015344">
    <property type="term" value="F:siderophore uptake transmembrane transporter activity"/>
    <property type="evidence" value="ECO:0007669"/>
    <property type="project" value="TreeGrafter"/>
</dbReference>
<dbReference type="PANTHER" id="PTHR30069:SF29">
    <property type="entry name" value="HEMOGLOBIN AND HEMOGLOBIN-HAPTOGLOBIN-BINDING PROTEIN 1-RELATED"/>
    <property type="match status" value="1"/>
</dbReference>
<comment type="caution">
    <text evidence="14">The sequence shown here is derived from an EMBL/GenBank/DDBJ whole genome shotgun (WGS) entry which is preliminary data.</text>
</comment>
<evidence type="ECO:0000259" key="12">
    <source>
        <dbReference type="Pfam" id="PF00593"/>
    </source>
</evidence>
<keyword evidence="3 10" id="KW-1134">Transmembrane beta strand</keyword>
<evidence type="ECO:0000256" key="6">
    <source>
        <dbReference type="ARBA" id="ARBA00023077"/>
    </source>
</evidence>
<dbReference type="EMBL" id="CBDS010000052">
    <property type="protein sequence ID" value="CDB45690.1"/>
    <property type="molecule type" value="Genomic_DNA"/>
</dbReference>
<dbReference type="HOGENOM" id="CLU_008287_18_0_9"/>
<evidence type="ECO:0000256" key="7">
    <source>
        <dbReference type="ARBA" id="ARBA00023136"/>
    </source>
</evidence>
<evidence type="ECO:0000256" key="3">
    <source>
        <dbReference type="ARBA" id="ARBA00022452"/>
    </source>
</evidence>
<dbReference type="GO" id="GO:0044718">
    <property type="term" value="P:siderophore transmembrane transport"/>
    <property type="evidence" value="ECO:0007669"/>
    <property type="project" value="TreeGrafter"/>
</dbReference>
<gene>
    <name evidence="14" type="ORF">BN533_00815</name>
</gene>
<evidence type="ECO:0000256" key="10">
    <source>
        <dbReference type="PROSITE-ProRule" id="PRU01360"/>
    </source>
</evidence>
<keyword evidence="9 10" id="KW-0998">Cell outer membrane</keyword>
<evidence type="ECO:0000256" key="8">
    <source>
        <dbReference type="ARBA" id="ARBA00023170"/>
    </source>
</evidence>
<keyword evidence="8" id="KW-0675">Receptor</keyword>
<dbReference type="InterPro" id="IPR037066">
    <property type="entry name" value="Plug_dom_sf"/>
</dbReference>
<feature type="domain" description="TonB-dependent receptor-like beta-barrel" evidence="12">
    <location>
        <begin position="273"/>
        <end position="723"/>
    </location>
</feature>
<evidence type="ECO:0000256" key="2">
    <source>
        <dbReference type="ARBA" id="ARBA00022448"/>
    </source>
</evidence>
<dbReference type="PANTHER" id="PTHR30069">
    <property type="entry name" value="TONB-DEPENDENT OUTER MEMBRANE RECEPTOR"/>
    <property type="match status" value="1"/>
</dbReference>
<dbReference type="Gene3D" id="2.170.130.10">
    <property type="entry name" value="TonB-dependent receptor, plug domain"/>
    <property type="match status" value="1"/>
</dbReference>
<comment type="subcellular location">
    <subcellularLocation>
        <location evidence="1 10">Cell outer membrane</location>
        <topology evidence="1 10">Multi-pass membrane protein</topology>
    </subcellularLocation>
</comment>
<keyword evidence="5" id="KW-0732">Signal</keyword>
<accession>R6I8P5</accession>
<evidence type="ECO:0000256" key="1">
    <source>
        <dbReference type="ARBA" id="ARBA00004571"/>
    </source>
</evidence>
<name>R6I8P5_9FIRM</name>
<dbReference type="eggNOG" id="COG4771">
    <property type="taxonomic scope" value="Bacteria"/>
</dbReference>
<keyword evidence="7 10" id="KW-0472">Membrane</keyword>
<protein>
    <submittedName>
        <fullName evidence="14">Uncharacterized protein</fullName>
    </submittedName>
</protein>
<keyword evidence="6 11" id="KW-0798">TonB box</keyword>
<dbReference type="Gene3D" id="2.40.170.20">
    <property type="entry name" value="TonB-dependent receptor, beta-barrel domain"/>
    <property type="match status" value="1"/>
</dbReference>
<evidence type="ECO:0000256" key="11">
    <source>
        <dbReference type="RuleBase" id="RU003357"/>
    </source>
</evidence>
<dbReference type="GO" id="GO:0009279">
    <property type="term" value="C:cell outer membrane"/>
    <property type="evidence" value="ECO:0007669"/>
    <property type="project" value="UniProtKB-SubCell"/>
</dbReference>
<comment type="similarity">
    <text evidence="10 11">Belongs to the TonB-dependent receptor family.</text>
</comment>
<evidence type="ECO:0000256" key="5">
    <source>
        <dbReference type="ARBA" id="ARBA00022729"/>
    </source>
</evidence>
<evidence type="ECO:0000259" key="13">
    <source>
        <dbReference type="Pfam" id="PF07715"/>
    </source>
</evidence>
<evidence type="ECO:0000256" key="4">
    <source>
        <dbReference type="ARBA" id="ARBA00022692"/>
    </source>
</evidence>
<dbReference type="InterPro" id="IPR000531">
    <property type="entry name" value="Beta-barrel_TonB"/>
</dbReference>
<keyword evidence="4 10" id="KW-0812">Transmembrane</keyword>
<feature type="domain" description="TonB-dependent receptor plug" evidence="13">
    <location>
        <begin position="52"/>
        <end position="154"/>
    </location>
</feature>
<dbReference type="STRING" id="1262914.BN533_00815"/>
<dbReference type="PROSITE" id="PS01156">
    <property type="entry name" value="TONB_DEPENDENT_REC_2"/>
    <property type="match status" value="1"/>
</dbReference>
<keyword evidence="2 10" id="KW-0813">Transport</keyword>
<dbReference type="Pfam" id="PF07715">
    <property type="entry name" value="Plug"/>
    <property type="match status" value="1"/>
</dbReference>
<evidence type="ECO:0000256" key="9">
    <source>
        <dbReference type="ARBA" id="ARBA00023237"/>
    </source>
</evidence>